<organism evidence="4 6">
    <name type="scientific">Deinococcus multiflagellatus</name>
    <dbReference type="NCBI Taxonomy" id="1656887"/>
    <lineage>
        <taxon>Bacteria</taxon>
        <taxon>Thermotogati</taxon>
        <taxon>Deinococcota</taxon>
        <taxon>Deinococci</taxon>
        <taxon>Deinococcales</taxon>
        <taxon>Deinococcaceae</taxon>
        <taxon>Deinococcus</taxon>
    </lineage>
</organism>
<dbReference type="Proteomes" id="UP001596317">
    <property type="component" value="Unassembled WGS sequence"/>
</dbReference>
<dbReference type="PANTHER" id="PTHR38440:SF1">
    <property type="entry name" value="UPF0398 PROTEIN SPR0331"/>
    <property type="match status" value="1"/>
</dbReference>
<evidence type="ECO:0000256" key="1">
    <source>
        <dbReference type="ARBA" id="ARBA00000022"/>
    </source>
</evidence>
<evidence type="ECO:0000313" key="4">
    <source>
        <dbReference type="EMBL" id="MFC6663638.1"/>
    </source>
</evidence>
<proteinExistence type="predicted"/>
<dbReference type="InterPro" id="IPR012816">
    <property type="entry name" value="NADAR"/>
</dbReference>
<evidence type="ECO:0000313" key="5">
    <source>
        <dbReference type="EMBL" id="MFC6663885.1"/>
    </source>
</evidence>
<keyword evidence="6" id="KW-1185">Reference proteome</keyword>
<dbReference type="InterPro" id="IPR037238">
    <property type="entry name" value="YbiA-like_sf"/>
</dbReference>
<dbReference type="Pfam" id="PF06908">
    <property type="entry name" value="YpsA"/>
    <property type="match status" value="1"/>
</dbReference>
<dbReference type="CDD" id="cd15457">
    <property type="entry name" value="NADAR"/>
    <property type="match status" value="1"/>
</dbReference>
<evidence type="ECO:0000256" key="2">
    <source>
        <dbReference type="ARBA" id="ARBA00000751"/>
    </source>
</evidence>
<protein>
    <submittedName>
        <fullName evidence="4">SLOG family protein</fullName>
    </submittedName>
</protein>
<dbReference type="PANTHER" id="PTHR38440">
    <property type="entry name" value="UPF0398 PROTEIN YPSA"/>
    <property type="match status" value="1"/>
</dbReference>
<sequence length="482" mass="53257">MKQFQGPLAFLSNMYPASVSVDFGDGQVLVFPSAEHAYQACKCADPKDRAQFLTGSAASAKAAGRQVRCHDDWAQRRLHVMGYVVAWKFREPVLAQRLVDTAPELITEINPWGDTYWGVCNGQGEDHLGRLLRKVRSDLMALGYVPAEAGPAPEASGEWQHLVVAEADLTRVLAPFSEIYAVTGHRPKDLPNYNAEALRAYLTGQLAQILPQRPVALIVGGAAGVDQAMHQAANGLKQAGWDITVITAVPFDGQWQRWPDWAQRQYHALVATSDHVVVLGENPGADRKAAVQMLFERDHVMVDHATHLIAMWSGKRAGGTHHTREYARSLNRPVTDVYQGWTHFAEPPLSTPVDLRTYPVKIGDHVVPHHMAARRRKVTLRVVCGEQTVQVRLESLDLSRMIRLEAQQPLLPTLLGAITAGLQSLKADTAVDIDVPVARTLLAQVQPHANRGFLDARGRDIPFRPAWEALWGAMKGRAVSFR</sequence>
<evidence type="ECO:0000259" key="3">
    <source>
        <dbReference type="Pfam" id="PF08719"/>
    </source>
</evidence>
<comment type="catalytic activity">
    <reaction evidence="1">
        <text>5-amino-6-(5-phospho-D-ribosylamino)uracil + H2O = 5,6-diaminouracil + D-ribose 5-phosphate</text>
        <dbReference type="Rhea" id="RHEA:55020"/>
        <dbReference type="ChEBI" id="CHEBI:15377"/>
        <dbReference type="ChEBI" id="CHEBI:46252"/>
        <dbReference type="ChEBI" id="CHEBI:58453"/>
        <dbReference type="ChEBI" id="CHEBI:78346"/>
    </reaction>
</comment>
<reference evidence="4" key="3">
    <citation type="submission" date="2024-09" db="EMBL/GenBank/DDBJ databases">
        <authorList>
            <person name="Sun Q."/>
            <person name="Mori K."/>
        </authorList>
    </citation>
    <scope>NUCLEOTIDE SEQUENCE</scope>
    <source>
        <strain evidence="4">NBRC 112888</strain>
    </source>
</reference>
<comment type="catalytic activity">
    <reaction evidence="2">
        <text>2,5-diamino-6-hydroxy-4-(5-phosphoribosylamino)-pyrimidine + H2O = 2,5,6-triamino-4-hydroxypyrimidine + D-ribose 5-phosphate</text>
        <dbReference type="Rhea" id="RHEA:23436"/>
        <dbReference type="ChEBI" id="CHEBI:15377"/>
        <dbReference type="ChEBI" id="CHEBI:58614"/>
        <dbReference type="ChEBI" id="CHEBI:78346"/>
        <dbReference type="ChEBI" id="CHEBI:137796"/>
    </reaction>
</comment>
<dbReference type="SUPFAM" id="SSF102405">
    <property type="entry name" value="MCP/YpsA-like"/>
    <property type="match status" value="1"/>
</dbReference>
<dbReference type="EMBL" id="JBHSWB010000004">
    <property type="protein sequence ID" value="MFC6663638.1"/>
    <property type="molecule type" value="Genomic_DNA"/>
</dbReference>
<name>A0ABW1ZT17_9DEIO</name>
<reference evidence="4" key="1">
    <citation type="journal article" date="2014" name="Int. J. Syst. Evol. Microbiol.">
        <title>Complete genome of a new Firmicutes species belonging to the dominant human colonic microbiota ('Ruminococcus bicirculans') reveals two chromosomes and a selective capacity to utilize plant glucans.</title>
        <authorList>
            <consortium name="NISC Comparative Sequencing Program"/>
            <person name="Wegmann U."/>
            <person name="Louis P."/>
            <person name="Goesmann A."/>
            <person name="Henrissat B."/>
            <person name="Duncan S.H."/>
            <person name="Flint H.J."/>
        </authorList>
    </citation>
    <scope>NUCLEOTIDE SEQUENCE</scope>
    <source>
        <strain evidence="4">NBRC 112888</strain>
    </source>
</reference>
<dbReference type="Gene3D" id="1.10.357.40">
    <property type="entry name" value="YbiA-like"/>
    <property type="match status" value="1"/>
</dbReference>
<dbReference type="SUPFAM" id="SSF143990">
    <property type="entry name" value="YbiA-like"/>
    <property type="match status" value="1"/>
</dbReference>
<dbReference type="Pfam" id="PF08719">
    <property type="entry name" value="NADAR"/>
    <property type="match status" value="1"/>
</dbReference>
<dbReference type="InterPro" id="IPR010697">
    <property type="entry name" value="YspA"/>
</dbReference>
<evidence type="ECO:0000313" key="6">
    <source>
        <dbReference type="Proteomes" id="UP001596317"/>
    </source>
</evidence>
<dbReference type="Gene3D" id="3.40.50.450">
    <property type="match status" value="1"/>
</dbReference>
<comment type="caution">
    <text evidence="4">The sequence shown here is derived from an EMBL/GenBank/DDBJ whole genome shotgun (WGS) entry which is preliminary data.</text>
</comment>
<reference evidence="6" key="2">
    <citation type="journal article" date="2019" name="Int. J. Syst. Evol. Microbiol.">
        <title>The Global Catalogue of Microorganisms (GCM) 10K type strain sequencing project: providing services to taxonomists for standard genome sequencing and annotation.</title>
        <authorList>
            <consortium name="The Broad Institute Genomics Platform"/>
            <consortium name="The Broad Institute Genome Sequencing Center for Infectious Disease"/>
            <person name="Wu L."/>
            <person name="Ma J."/>
        </authorList>
    </citation>
    <scope>NUCLEOTIDE SEQUENCE [LARGE SCALE GENOMIC DNA]</scope>
    <source>
        <strain evidence="6">CCUG 63830</strain>
    </source>
</reference>
<gene>
    <name evidence="4" type="ORF">ACFP90_26865</name>
    <name evidence="5" type="ORF">ACFP90_28230</name>
</gene>
<feature type="domain" description="NADAR" evidence="3">
    <location>
        <begin position="7"/>
        <end position="139"/>
    </location>
</feature>
<dbReference type="EMBL" id="JBHSWB010000004">
    <property type="protein sequence ID" value="MFC6663885.1"/>
    <property type="molecule type" value="Genomic_DNA"/>
</dbReference>
<accession>A0ABW1ZT17</accession>
<dbReference type="RefSeq" id="WP_224609806.1">
    <property type="nucleotide sequence ID" value="NZ_JAIQXV010000012.1"/>
</dbReference>